<dbReference type="AlphaFoldDB" id="A0A8S0VFA6"/>
<reference evidence="1 2" key="1">
    <citation type="submission" date="2019-12" db="EMBL/GenBank/DDBJ databases">
        <authorList>
            <person name="Alioto T."/>
            <person name="Alioto T."/>
            <person name="Gomez Garrido J."/>
        </authorList>
    </citation>
    <scope>NUCLEOTIDE SEQUENCE [LARGE SCALE GENOMIC DNA]</scope>
</reference>
<sequence>MVCPKDYHIFRCIARYAYKDNELEFDHISARSRDRVVRTRDLTGEQMHDQVSDEAGMFAWPPSVMSKDEDPSLEYELSAL</sequence>
<evidence type="ECO:0000313" key="1">
    <source>
        <dbReference type="EMBL" id="CAA3031006.1"/>
    </source>
</evidence>
<dbReference type="EMBL" id="CACTIH010009411">
    <property type="protein sequence ID" value="CAA3031006.1"/>
    <property type="molecule type" value="Genomic_DNA"/>
</dbReference>
<organism evidence="1 2">
    <name type="scientific">Olea europaea subsp. europaea</name>
    <dbReference type="NCBI Taxonomy" id="158383"/>
    <lineage>
        <taxon>Eukaryota</taxon>
        <taxon>Viridiplantae</taxon>
        <taxon>Streptophyta</taxon>
        <taxon>Embryophyta</taxon>
        <taxon>Tracheophyta</taxon>
        <taxon>Spermatophyta</taxon>
        <taxon>Magnoliopsida</taxon>
        <taxon>eudicotyledons</taxon>
        <taxon>Gunneridae</taxon>
        <taxon>Pentapetalae</taxon>
        <taxon>asterids</taxon>
        <taxon>lamiids</taxon>
        <taxon>Lamiales</taxon>
        <taxon>Oleaceae</taxon>
        <taxon>Oleeae</taxon>
        <taxon>Olea</taxon>
    </lineage>
</organism>
<evidence type="ECO:0000313" key="2">
    <source>
        <dbReference type="Proteomes" id="UP000594638"/>
    </source>
</evidence>
<accession>A0A8S0VFA6</accession>
<keyword evidence="2" id="KW-1185">Reference proteome</keyword>
<proteinExistence type="predicted"/>
<protein>
    <submittedName>
        <fullName evidence="1">Uncharacterized protein</fullName>
    </submittedName>
</protein>
<dbReference type="Proteomes" id="UP000594638">
    <property type="component" value="Unassembled WGS sequence"/>
</dbReference>
<comment type="caution">
    <text evidence="1">The sequence shown here is derived from an EMBL/GenBank/DDBJ whole genome shotgun (WGS) entry which is preliminary data.</text>
</comment>
<name>A0A8S0VFA6_OLEEU</name>
<dbReference type="Gramene" id="OE9A070565T1">
    <property type="protein sequence ID" value="OE9A070565C1"/>
    <property type="gene ID" value="OE9A070565"/>
</dbReference>
<gene>
    <name evidence="1" type="ORF">OLEA9_A070565</name>
</gene>